<dbReference type="Pfam" id="PF02665">
    <property type="entry name" value="Nitrate_red_gam"/>
    <property type="match status" value="1"/>
</dbReference>
<keyword evidence="3 7" id="KW-0812">Transmembrane</keyword>
<keyword evidence="6 7" id="KW-0472">Membrane</keyword>
<dbReference type="InterPro" id="IPR036197">
    <property type="entry name" value="NarG-like_sf"/>
</dbReference>
<dbReference type="InterPro" id="IPR023234">
    <property type="entry name" value="NarG-like_domain"/>
</dbReference>
<evidence type="ECO:0000256" key="3">
    <source>
        <dbReference type="ARBA" id="ARBA00022692"/>
    </source>
</evidence>
<proteinExistence type="predicted"/>
<feature type="transmembrane region" description="Helical" evidence="7">
    <location>
        <begin position="182"/>
        <end position="203"/>
    </location>
</feature>
<dbReference type="NCBIfam" id="NF038037">
    <property type="entry name" value="cytob_DsrM"/>
    <property type="match status" value="1"/>
</dbReference>
<evidence type="ECO:0000256" key="2">
    <source>
        <dbReference type="ARBA" id="ARBA00022475"/>
    </source>
</evidence>
<dbReference type="EMBL" id="OJIN01000135">
    <property type="protein sequence ID" value="SPD74261.1"/>
    <property type="molecule type" value="Genomic_DNA"/>
</dbReference>
<feature type="transmembrane region" description="Helical" evidence="7">
    <location>
        <begin position="131"/>
        <end position="151"/>
    </location>
</feature>
<evidence type="ECO:0000256" key="5">
    <source>
        <dbReference type="ARBA" id="ARBA00023002"/>
    </source>
</evidence>
<evidence type="ECO:0000256" key="4">
    <source>
        <dbReference type="ARBA" id="ARBA00022989"/>
    </source>
</evidence>
<keyword evidence="2" id="KW-1003">Cell membrane</keyword>
<feature type="transmembrane region" description="Helical" evidence="7">
    <location>
        <begin position="7"/>
        <end position="27"/>
    </location>
</feature>
<gene>
    <name evidence="9" type="primary">hmeC</name>
    <name evidence="9" type="ORF">PITCH_A220028</name>
</gene>
<evidence type="ECO:0000313" key="9">
    <source>
        <dbReference type="EMBL" id="SPD74261.1"/>
    </source>
</evidence>
<evidence type="ECO:0000256" key="1">
    <source>
        <dbReference type="ARBA" id="ARBA00004651"/>
    </source>
</evidence>
<dbReference type="Gene3D" id="1.20.950.20">
    <property type="entry name" value="Transmembrane di-heme cytochromes, Chain C"/>
    <property type="match status" value="1"/>
</dbReference>
<keyword evidence="4 7" id="KW-1133">Transmembrane helix</keyword>
<dbReference type="SUPFAM" id="SSF103501">
    <property type="entry name" value="Respiratory nitrate reductase 1 gamma chain"/>
    <property type="match status" value="1"/>
</dbReference>
<organism evidence="9">
    <name type="scientific">uncultured Desulfobacterium sp</name>
    <dbReference type="NCBI Taxonomy" id="201089"/>
    <lineage>
        <taxon>Bacteria</taxon>
        <taxon>Pseudomonadati</taxon>
        <taxon>Thermodesulfobacteriota</taxon>
        <taxon>Desulfobacteria</taxon>
        <taxon>Desulfobacterales</taxon>
        <taxon>Desulfobacteriaceae</taxon>
        <taxon>Desulfobacterium</taxon>
        <taxon>environmental samples</taxon>
    </lineage>
</organism>
<feature type="transmembrane region" description="Helical" evidence="7">
    <location>
        <begin position="33"/>
        <end position="55"/>
    </location>
</feature>
<name>A0A445MY27_9BACT</name>
<dbReference type="GO" id="GO:0016491">
    <property type="term" value="F:oxidoreductase activity"/>
    <property type="evidence" value="ECO:0007669"/>
    <property type="project" value="UniProtKB-KW"/>
</dbReference>
<keyword evidence="5" id="KW-0560">Oxidoreductase</keyword>
<evidence type="ECO:0000256" key="6">
    <source>
        <dbReference type="ARBA" id="ARBA00023136"/>
    </source>
</evidence>
<evidence type="ECO:0000256" key="7">
    <source>
        <dbReference type="SAM" id="Phobius"/>
    </source>
</evidence>
<comment type="subcellular location">
    <subcellularLocation>
        <location evidence="1">Cell membrane</location>
        <topology evidence="1">Multi-pass membrane protein</topology>
    </subcellularLocation>
</comment>
<accession>A0A445MY27</accession>
<dbReference type="AlphaFoldDB" id="A0A445MY27"/>
<sequence>MNFILGMVIAAIGMGPVVMIPLVGVGLLKLNFFFGVIVPYAALAIFVIGMIYRVMNWSRSPVPYRIPTTAGQEFSYPWIKSNPIDNPKNTYGVVARMIFEVLTFRSLFRHTKLEYRNTETGPKIDYEWEKWLWLAALAFHYSFLVIFLRHFRFFMDPVPGFVLILEKLDGFMQLGLLPINGLGAPGVYLTDMLLMLALTYLLLRRIYIPQVRYISLPADYFPLFLILTLGTTGILMRYLIRVDITAVKELAIGLFTFHPVAPAGIGVIFYVHLFCLCVLISYFPFSKLCHMAGIFLSPTRNLANTSRIVRHVNPWNYPVKFHTYEAYENEFREHMIEAGLPVEKGLDSEPAKEAEE</sequence>
<feature type="domain" description="NarG-like" evidence="8">
    <location>
        <begin position="97"/>
        <end position="293"/>
    </location>
</feature>
<dbReference type="InterPro" id="IPR047660">
    <property type="entry name" value="DsrM"/>
</dbReference>
<evidence type="ECO:0000259" key="8">
    <source>
        <dbReference type="Pfam" id="PF02665"/>
    </source>
</evidence>
<protein>
    <submittedName>
        <fullName evidence="9">Hdr-like menaquinol oxidoreductase cytochrome b-like subunit</fullName>
    </submittedName>
</protein>
<feature type="transmembrane region" description="Helical" evidence="7">
    <location>
        <begin position="223"/>
        <end position="240"/>
    </location>
</feature>
<dbReference type="GO" id="GO:0005886">
    <property type="term" value="C:plasma membrane"/>
    <property type="evidence" value="ECO:0007669"/>
    <property type="project" value="UniProtKB-SubCell"/>
</dbReference>
<reference evidence="9" key="1">
    <citation type="submission" date="2018-01" db="EMBL/GenBank/DDBJ databases">
        <authorList>
            <person name="Regsiter A."/>
            <person name="William W."/>
        </authorList>
    </citation>
    <scope>NUCLEOTIDE SEQUENCE</scope>
    <source>
        <strain evidence="9">TRIP AH-1</strain>
    </source>
</reference>
<feature type="transmembrane region" description="Helical" evidence="7">
    <location>
        <begin position="260"/>
        <end position="283"/>
    </location>
</feature>